<reference evidence="1" key="1">
    <citation type="journal article" date="2014" name="Front. Microbiol.">
        <title>High frequency of phylogenetically diverse reductive dehalogenase-homologous genes in deep subseafloor sedimentary metagenomes.</title>
        <authorList>
            <person name="Kawai M."/>
            <person name="Futagami T."/>
            <person name="Toyoda A."/>
            <person name="Takaki Y."/>
            <person name="Nishi S."/>
            <person name="Hori S."/>
            <person name="Arai W."/>
            <person name="Tsubouchi T."/>
            <person name="Morono Y."/>
            <person name="Uchiyama I."/>
            <person name="Ito T."/>
            <person name="Fujiyama A."/>
            <person name="Inagaki F."/>
            <person name="Takami H."/>
        </authorList>
    </citation>
    <scope>NUCLEOTIDE SEQUENCE</scope>
    <source>
        <strain evidence="1">Expedition CK06-06</strain>
    </source>
</reference>
<comment type="caution">
    <text evidence="1">The sequence shown here is derived from an EMBL/GenBank/DDBJ whole genome shotgun (WGS) entry which is preliminary data.</text>
</comment>
<protein>
    <submittedName>
        <fullName evidence="1">Uncharacterized protein</fullName>
    </submittedName>
</protein>
<sequence length="75" mass="8118">MTDLIPCDIFPQHYLPTSVLYFYSHFTIPMGLGGKTGAIVANVFDPDKNMVATVTEPISIRSLAIVYGAEVTIGV</sequence>
<evidence type="ECO:0000313" key="1">
    <source>
        <dbReference type="EMBL" id="GAG95626.1"/>
    </source>
</evidence>
<proteinExistence type="predicted"/>
<gene>
    <name evidence="1" type="ORF">S01H4_40975</name>
</gene>
<dbReference type="AlphaFoldDB" id="X1DGS3"/>
<organism evidence="1">
    <name type="scientific">marine sediment metagenome</name>
    <dbReference type="NCBI Taxonomy" id="412755"/>
    <lineage>
        <taxon>unclassified sequences</taxon>
        <taxon>metagenomes</taxon>
        <taxon>ecological metagenomes</taxon>
    </lineage>
</organism>
<name>X1DGS3_9ZZZZ</name>
<dbReference type="EMBL" id="BART01022377">
    <property type="protein sequence ID" value="GAG95626.1"/>
    <property type="molecule type" value="Genomic_DNA"/>
</dbReference>
<accession>X1DGS3</accession>